<protein>
    <submittedName>
        <fullName evidence="2">Uncharacterized protein</fullName>
    </submittedName>
</protein>
<gene>
    <name evidence="2" type="ORF">SUGI_1226850</name>
</gene>
<dbReference type="EMBL" id="BSEH01000022">
    <property type="protein sequence ID" value="GLJ56529.1"/>
    <property type="molecule type" value="Genomic_DNA"/>
</dbReference>
<sequence>MLAQEEMGKKRTNGWAPRTCTEERNIDAQIRIRVPEMVQTLPLIDVSKTIGPGDETWGSGIKVRSRDASLRMDMRSWTDNCPGDMAQGGATQGAGQPRLPIARHKLISDRWMGRDKE</sequence>
<reference evidence="2" key="1">
    <citation type="submission" date="2022-12" db="EMBL/GenBank/DDBJ databases">
        <title>Chromosome-Level Genome Assembly of Japanese Cedar (Cryptomeriajaponica D. Don).</title>
        <authorList>
            <person name="Fujino T."/>
            <person name="Yamaguchi K."/>
            <person name="Yokoyama T."/>
            <person name="Hamanaka T."/>
            <person name="Harazono Y."/>
            <person name="Kamada H."/>
            <person name="Kobayashi W."/>
            <person name="Ujino-Ihara T."/>
            <person name="Uchiyama K."/>
            <person name="Matsumoto A."/>
            <person name="Izuno A."/>
            <person name="Tsumura Y."/>
            <person name="Toyoda A."/>
            <person name="Shigenobu S."/>
            <person name="Moriguchi Y."/>
            <person name="Ueno S."/>
            <person name="Kasahara M."/>
        </authorList>
    </citation>
    <scope>NUCLEOTIDE SEQUENCE</scope>
</reference>
<dbReference type="Proteomes" id="UP001234787">
    <property type="component" value="Unassembled WGS sequence"/>
</dbReference>
<dbReference type="AlphaFoldDB" id="A0AAD3RPE3"/>
<feature type="compositionally biased region" description="Low complexity" evidence="1">
    <location>
        <begin position="87"/>
        <end position="96"/>
    </location>
</feature>
<evidence type="ECO:0000313" key="2">
    <source>
        <dbReference type="EMBL" id="GLJ56529.1"/>
    </source>
</evidence>
<name>A0AAD3RPE3_CRYJA</name>
<organism evidence="2 3">
    <name type="scientific">Cryptomeria japonica</name>
    <name type="common">Japanese cedar</name>
    <name type="synonym">Cupressus japonica</name>
    <dbReference type="NCBI Taxonomy" id="3369"/>
    <lineage>
        <taxon>Eukaryota</taxon>
        <taxon>Viridiplantae</taxon>
        <taxon>Streptophyta</taxon>
        <taxon>Embryophyta</taxon>
        <taxon>Tracheophyta</taxon>
        <taxon>Spermatophyta</taxon>
        <taxon>Pinopsida</taxon>
        <taxon>Pinidae</taxon>
        <taxon>Conifers II</taxon>
        <taxon>Cupressales</taxon>
        <taxon>Cupressaceae</taxon>
        <taxon>Cryptomeria</taxon>
    </lineage>
</organism>
<evidence type="ECO:0000313" key="3">
    <source>
        <dbReference type="Proteomes" id="UP001234787"/>
    </source>
</evidence>
<evidence type="ECO:0000256" key="1">
    <source>
        <dbReference type="SAM" id="MobiDB-lite"/>
    </source>
</evidence>
<feature type="region of interest" description="Disordered" evidence="1">
    <location>
        <begin position="1"/>
        <end position="20"/>
    </location>
</feature>
<feature type="region of interest" description="Disordered" evidence="1">
    <location>
        <begin position="80"/>
        <end position="99"/>
    </location>
</feature>
<keyword evidence="3" id="KW-1185">Reference proteome</keyword>
<comment type="caution">
    <text evidence="2">The sequence shown here is derived from an EMBL/GenBank/DDBJ whole genome shotgun (WGS) entry which is preliminary data.</text>
</comment>
<accession>A0AAD3RPE3</accession>
<proteinExistence type="predicted"/>